<reference evidence="1 2" key="1">
    <citation type="submission" date="2012-11" db="EMBL/GenBank/DDBJ databases">
        <title>FINISHED of Natronococcus occultus SP4, DSM 3396.</title>
        <authorList>
            <consortium name="DOE Joint Genome Institute"/>
            <person name="Eisen J."/>
            <person name="Huntemann M."/>
            <person name="Wei C.-L."/>
            <person name="Han J."/>
            <person name="Detter J.C."/>
            <person name="Han C."/>
            <person name="Tapia R."/>
            <person name="Chen A."/>
            <person name="Kyrpides N."/>
            <person name="Mavromatis K."/>
            <person name="Markowitz V."/>
            <person name="Szeto E."/>
            <person name="Ivanova N."/>
            <person name="Mikhailova N."/>
            <person name="Ovchinnikova G."/>
            <person name="Pagani I."/>
            <person name="Pati A."/>
            <person name="Goodwin L."/>
            <person name="Nordberg H.P."/>
            <person name="Cantor M.N."/>
            <person name="Hua S.X."/>
            <person name="Woyke T."/>
            <person name="Eisen J."/>
            <person name="Klenk H.-P."/>
            <person name="Klenk H.-P."/>
        </authorList>
    </citation>
    <scope>NUCLEOTIDE SEQUENCE [LARGE SCALE GENOMIC DNA]</scope>
    <source>
        <strain evidence="1 2">SP4</strain>
    </source>
</reference>
<evidence type="ECO:0000313" key="2">
    <source>
        <dbReference type="Proteomes" id="UP000010878"/>
    </source>
</evidence>
<proteinExistence type="predicted"/>
<protein>
    <submittedName>
        <fullName evidence="1">Uncharacterized protein</fullName>
    </submittedName>
</protein>
<gene>
    <name evidence="1" type="ORF">Natoc_0698</name>
</gene>
<dbReference type="AlphaFoldDB" id="L0JXG7"/>
<name>L0JXG7_9EURY</name>
<dbReference type="KEGG" id="nou:Natoc_0698"/>
<keyword evidence="2" id="KW-1185">Reference proteome</keyword>
<evidence type="ECO:0000313" key="1">
    <source>
        <dbReference type="EMBL" id="AGB36558.1"/>
    </source>
</evidence>
<organism evidence="1 2">
    <name type="scientific">Natronococcus occultus SP4</name>
    <dbReference type="NCBI Taxonomy" id="694430"/>
    <lineage>
        <taxon>Archaea</taxon>
        <taxon>Methanobacteriati</taxon>
        <taxon>Methanobacteriota</taxon>
        <taxon>Stenosarchaea group</taxon>
        <taxon>Halobacteria</taxon>
        <taxon>Halobacteriales</taxon>
        <taxon>Natrialbaceae</taxon>
        <taxon>Natronococcus</taxon>
    </lineage>
</organism>
<dbReference type="EMBL" id="CP003929">
    <property type="protein sequence ID" value="AGB36558.1"/>
    <property type="molecule type" value="Genomic_DNA"/>
</dbReference>
<dbReference type="STRING" id="694430.Natoc_0698"/>
<accession>L0JXG7</accession>
<sequence>MCTPSLDRLAIYEHDPAPVDFVGAAATKCNKEF</sequence>
<dbReference type="Proteomes" id="UP000010878">
    <property type="component" value="Chromosome"/>
</dbReference>
<dbReference type="HOGENOM" id="CLU_3379964_0_0_2"/>